<sequence length="46" mass="5468">MGSDDGDEDAKKKKEQDALKARLAELKRLHEEMQRRRNKGQIEYDH</sequence>
<proteinExistence type="predicted"/>
<name>A0A1Y5XU88_KIBAR</name>
<protein>
    <submittedName>
        <fullName evidence="2">Uncharacterized protein</fullName>
    </submittedName>
</protein>
<dbReference type="RefSeq" id="WP_160096672.1">
    <property type="nucleotide sequence ID" value="NZ_FWXV01000004.1"/>
</dbReference>
<keyword evidence="1" id="KW-0175">Coiled coil</keyword>
<evidence type="ECO:0000256" key="1">
    <source>
        <dbReference type="SAM" id="Coils"/>
    </source>
</evidence>
<accession>A0A1Y5XU88</accession>
<gene>
    <name evidence="2" type="ORF">SAMN05661093_05064</name>
</gene>
<evidence type="ECO:0000313" key="3">
    <source>
        <dbReference type="Proteomes" id="UP000192674"/>
    </source>
</evidence>
<feature type="coiled-coil region" evidence="1">
    <location>
        <begin position="12"/>
        <end position="43"/>
    </location>
</feature>
<keyword evidence="3" id="KW-1185">Reference proteome</keyword>
<dbReference type="EMBL" id="FWXV01000004">
    <property type="protein sequence ID" value="SMD14539.1"/>
    <property type="molecule type" value="Genomic_DNA"/>
</dbReference>
<dbReference type="AlphaFoldDB" id="A0A1Y5XU88"/>
<evidence type="ECO:0000313" key="2">
    <source>
        <dbReference type="EMBL" id="SMD14539.1"/>
    </source>
</evidence>
<dbReference type="Proteomes" id="UP000192674">
    <property type="component" value="Unassembled WGS sequence"/>
</dbReference>
<reference evidence="2 3" key="1">
    <citation type="submission" date="2017-04" db="EMBL/GenBank/DDBJ databases">
        <authorList>
            <person name="Afonso C.L."/>
            <person name="Miller P.J."/>
            <person name="Scott M.A."/>
            <person name="Spackman E."/>
            <person name="Goraichik I."/>
            <person name="Dimitrov K.M."/>
            <person name="Suarez D.L."/>
            <person name="Swayne D.E."/>
        </authorList>
    </citation>
    <scope>NUCLEOTIDE SEQUENCE [LARGE SCALE GENOMIC DNA]</scope>
    <source>
        <strain evidence="2 3">DSM 43828</strain>
    </source>
</reference>
<organism evidence="2 3">
    <name type="scientific">Kibdelosporangium aridum</name>
    <dbReference type="NCBI Taxonomy" id="2030"/>
    <lineage>
        <taxon>Bacteria</taxon>
        <taxon>Bacillati</taxon>
        <taxon>Actinomycetota</taxon>
        <taxon>Actinomycetes</taxon>
        <taxon>Pseudonocardiales</taxon>
        <taxon>Pseudonocardiaceae</taxon>
        <taxon>Kibdelosporangium</taxon>
    </lineage>
</organism>